<reference evidence="2" key="1">
    <citation type="submission" date="2016-07" db="EMBL/GenBank/DDBJ databases">
        <title>Microvirga ossetica sp. nov. a new species of rhizobia isolated from root nodules of the legume species Vicia alpestris Steven originated from North Ossetia region in the Caucasus.</title>
        <authorList>
            <person name="Safronova V.I."/>
            <person name="Kuznetsova I.G."/>
            <person name="Sazanova A.L."/>
            <person name="Belimov A."/>
            <person name="Andronov E."/>
            <person name="Osledkin Y.S."/>
            <person name="Onishchuk O.P."/>
            <person name="Kurchak O.N."/>
            <person name="Shaposhnikov A.I."/>
            <person name="Willems A."/>
            <person name="Tikhonovich I.A."/>
        </authorList>
    </citation>
    <scope>NUCLEOTIDE SEQUENCE [LARGE SCALE GENOMIC DNA]</scope>
    <source>
        <strain evidence="2">V5/3M</strain>
        <plasmid evidence="2">unnamed1</plasmid>
    </source>
</reference>
<keyword evidence="1" id="KW-0812">Transmembrane</keyword>
<keyword evidence="1" id="KW-0472">Membrane</keyword>
<evidence type="ECO:0000256" key="1">
    <source>
        <dbReference type="SAM" id="Phobius"/>
    </source>
</evidence>
<evidence type="ECO:0000313" key="2">
    <source>
        <dbReference type="EMBL" id="ANY83088.1"/>
    </source>
</evidence>
<name>A0A1B2ESY6_9HYPH</name>
<gene>
    <name evidence="2" type="ORF">BB934_33360</name>
</gene>
<geneLocation type="plasmid" evidence="2">
    <name>unnamed1</name>
</geneLocation>
<dbReference type="InterPro" id="IPR041916">
    <property type="entry name" value="Anti_sigma_zinc_sf"/>
</dbReference>
<evidence type="ECO:0008006" key="3">
    <source>
        <dbReference type="Google" id="ProtNLM"/>
    </source>
</evidence>
<feature type="transmembrane region" description="Helical" evidence="1">
    <location>
        <begin position="106"/>
        <end position="126"/>
    </location>
</feature>
<dbReference type="AlphaFoldDB" id="A0A1B2ESY6"/>
<keyword evidence="2" id="KW-0614">Plasmid</keyword>
<dbReference type="EMBL" id="CP016617">
    <property type="protein sequence ID" value="ANY83088.1"/>
    <property type="molecule type" value="Genomic_DNA"/>
</dbReference>
<keyword evidence="1" id="KW-1133">Transmembrane helix</keyword>
<organism evidence="2">
    <name type="scientific">Microvirga ossetica</name>
    <dbReference type="NCBI Taxonomy" id="1882682"/>
    <lineage>
        <taxon>Bacteria</taxon>
        <taxon>Pseudomonadati</taxon>
        <taxon>Pseudomonadota</taxon>
        <taxon>Alphaproteobacteria</taxon>
        <taxon>Hyphomicrobiales</taxon>
        <taxon>Methylobacteriaceae</taxon>
        <taxon>Microvirga</taxon>
    </lineage>
</organism>
<sequence length="253" mass="27370">MIMSELHLSDEVLMAFADGELDEPVAAAVARAMADDPRVARRIVDFQQSRRLTRTAYSGELMPEVPPALLAAVSAQIEAYEAKEHRTVITNLAEERKRRLRAEPRLLRMALAASIAVVACGIGYWAGRQGNDRTDDLVARLDDSAIHRELSRVASGEEVELPFGRLRVISSYRLENGSLCREFRLAHAKEIADAVACLRDGWNVTFALAGAATDAGYVPSGAGDPMAAYLQAVGAGEPLVGDAEANALREVAR</sequence>
<dbReference type="Gene3D" id="1.10.10.1320">
    <property type="entry name" value="Anti-sigma factor, zinc-finger domain"/>
    <property type="match status" value="1"/>
</dbReference>
<dbReference type="KEGG" id="moc:BB934_33360"/>
<proteinExistence type="predicted"/>
<protein>
    <recommendedName>
        <fullName evidence="3">Anti-sigma factor</fullName>
    </recommendedName>
</protein>
<accession>A0A1B2ESY6</accession>